<evidence type="ECO:0000313" key="1">
    <source>
        <dbReference type="EMBL" id="KAK9236060.1"/>
    </source>
</evidence>
<dbReference type="EMBL" id="MU971397">
    <property type="protein sequence ID" value="KAK9236060.1"/>
    <property type="molecule type" value="Genomic_DNA"/>
</dbReference>
<proteinExistence type="predicted"/>
<gene>
    <name evidence="1" type="ORF">V1525DRAFT_408172</name>
</gene>
<reference evidence="2" key="1">
    <citation type="journal article" date="2024" name="Front. Bioeng. Biotechnol.">
        <title>Genome-scale model development and genomic sequencing of the oleaginous clade Lipomyces.</title>
        <authorList>
            <person name="Czajka J.J."/>
            <person name="Han Y."/>
            <person name="Kim J."/>
            <person name="Mondo S.J."/>
            <person name="Hofstad B.A."/>
            <person name="Robles A."/>
            <person name="Haridas S."/>
            <person name="Riley R."/>
            <person name="LaButti K."/>
            <person name="Pangilinan J."/>
            <person name="Andreopoulos W."/>
            <person name="Lipzen A."/>
            <person name="Yan J."/>
            <person name="Wang M."/>
            <person name="Ng V."/>
            <person name="Grigoriev I.V."/>
            <person name="Spatafora J.W."/>
            <person name="Magnuson J.K."/>
            <person name="Baker S.E."/>
            <person name="Pomraning K.R."/>
        </authorList>
    </citation>
    <scope>NUCLEOTIDE SEQUENCE [LARGE SCALE GENOMIC DNA]</scope>
    <source>
        <strain evidence="2">CBS 7786</strain>
    </source>
</reference>
<organism evidence="1 2">
    <name type="scientific">Lipomyces kononenkoae</name>
    <name type="common">Yeast</name>
    <dbReference type="NCBI Taxonomy" id="34357"/>
    <lineage>
        <taxon>Eukaryota</taxon>
        <taxon>Fungi</taxon>
        <taxon>Dikarya</taxon>
        <taxon>Ascomycota</taxon>
        <taxon>Saccharomycotina</taxon>
        <taxon>Lipomycetes</taxon>
        <taxon>Lipomycetales</taxon>
        <taxon>Lipomycetaceae</taxon>
        <taxon>Lipomyces</taxon>
    </lineage>
</organism>
<comment type="caution">
    <text evidence="1">The sequence shown here is derived from an EMBL/GenBank/DDBJ whole genome shotgun (WGS) entry which is preliminary data.</text>
</comment>
<name>A0ACC3SXP5_LIPKO</name>
<dbReference type="Proteomes" id="UP001433508">
    <property type="component" value="Unassembled WGS sequence"/>
</dbReference>
<sequence length="245" mass="25798">MSGNLDKSLDEIISQNPSSRRRSRGGLRGARGAAGGGIRKAASKGNAARATQKAATVPSSSVNIENNDKIIISNLPLDVQESAIKDYFNLEIGPVRRCTLNYNAKGQSTGVVTMVFQKAGDAARAWKRFNGTPIDGGKKIMHVELVVDPNKKSLADRIQPRSQPTTAATKTATTAKTRKAVRGRPAARGGRGGRGTRRPKKTTEQLDAEMADYFQGGTTSQAEQSGPVAAAATAAAPVDMGDIPL</sequence>
<protein>
    <submittedName>
        <fullName evidence="1">Uncharacterized protein</fullName>
    </submittedName>
</protein>
<keyword evidence="2" id="KW-1185">Reference proteome</keyword>
<accession>A0ACC3SXP5</accession>
<evidence type="ECO:0000313" key="2">
    <source>
        <dbReference type="Proteomes" id="UP001433508"/>
    </source>
</evidence>